<sequence length="112" mass="12448">MTTPSSSAAQPIARHALGEWAVDAQELARAWRILHDPQAPALPWGQRLLALSSLYPSRPSAWLLALEARLSALEAHIRQFGLVPDDKVFAMAAQAPLQAHEDAYLFPRDTRW</sequence>
<dbReference type="AlphaFoldDB" id="A0A2S5SXT1"/>
<reference evidence="1 2" key="1">
    <citation type="submission" date="2018-02" db="EMBL/GenBank/DDBJ databases">
        <title>Reclassifiation of [Polyangium] brachysporum DSM 7029 as Guopingzhaonella breviflexa gen. nov., sp. nov., a member of the family Comamonadaceae.</title>
        <authorList>
            <person name="Tang B."/>
        </authorList>
    </citation>
    <scope>NUCLEOTIDE SEQUENCE [LARGE SCALE GENOMIC DNA]</scope>
    <source>
        <strain evidence="1 2">BCRC 80649</strain>
    </source>
</reference>
<evidence type="ECO:0000313" key="1">
    <source>
        <dbReference type="EMBL" id="PPE67439.1"/>
    </source>
</evidence>
<evidence type="ECO:0000313" key="2">
    <source>
        <dbReference type="Proteomes" id="UP000238605"/>
    </source>
</evidence>
<name>A0A2S5SXT1_9BURK</name>
<organism evidence="1 2">
    <name type="scientific">Caldimonas caldifontis</name>
    <dbReference type="NCBI Taxonomy" id="1452508"/>
    <lineage>
        <taxon>Bacteria</taxon>
        <taxon>Pseudomonadati</taxon>
        <taxon>Pseudomonadota</taxon>
        <taxon>Betaproteobacteria</taxon>
        <taxon>Burkholderiales</taxon>
        <taxon>Sphaerotilaceae</taxon>
        <taxon>Caldimonas</taxon>
    </lineage>
</organism>
<dbReference type="RefSeq" id="WP_104301423.1">
    <property type="nucleotide sequence ID" value="NZ_PSNX01000003.1"/>
</dbReference>
<accession>A0A2S5SXT1</accession>
<proteinExistence type="predicted"/>
<dbReference type="OrthoDB" id="9157088at2"/>
<keyword evidence="2" id="KW-1185">Reference proteome</keyword>
<protein>
    <submittedName>
        <fullName evidence="1">Uncharacterized protein</fullName>
    </submittedName>
</protein>
<gene>
    <name evidence="1" type="ORF">C1704_04575</name>
</gene>
<comment type="caution">
    <text evidence="1">The sequence shown here is derived from an EMBL/GenBank/DDBJ whole genome shotgun (WGS) entry which is preliminary data.</text>
</comment>
<dbReference type="EMBL" id="PSNX01000003">
    <property type="protein sequence ID" value="PPE67439.1"/>
    <property type="molecule type" value="Genomic_DNA"/>
</dbReference>
<dbReference type="Proteomes" id="UP000238605">
    <property type="component" value="Unassembled WGS sequence"/>
</dbReference>